<feature type="domain" description="Putative Flp pilus-assembly TadG-like N-terminal" evidence="2">
    <location>
        <begin position="23"/>
        <end position="68"/>
    </location>
</feature>
<dbReference type="EMBL" id="AQQZ01000008">
    <property type="protein sequence ID" value="KNG92720.1"/>
    <property type="molecule type" value="Genomic_DNA"/>
</dbReference>
<comment type="caution">
    <text evidence="3">The sequence shown here is derived from an EMBL/GenBank/DDBJ whole genome shotgun (WGS) entry which is preliminary data.</text>
</comment>
<evidence type="ECO:0000256" key="1">
    <source>
        <dbReference type="SAM" id="Phobius"/>
    </source>
</evidence>
<sequence length="465" mass="52103">MARAKPNYVDWFRMVRFARDEDGALSIFSLFMFFMILMAGGVGVDLMMNEMKRTKLQHTLDRAVLAAADLDQTLEPTAVVNDYFAKAGMGNYLQSVDVDTGLNFKEVSATAETVTDTIFMNLLGINSLSAPASGTAEERIGNVEISMVLDISGSMGWNNKIANLRNAGQTFVNTVIKPETEDLISISIVPYTAQVNAGPLIYDKLNVNHKHNYSHCLEWNSGEFDDTEIDLSRTWEQGQHFESSSNYPGTIQNPGCPKRSYERITSFSQNASALNSQISSLRARANTSIHLGMKWGTAMLDPTFRPIVSQLIAEGEVDSEFSGRPADYTDPETLKTIILMTDGQNVTTRRIKEWAYNASNEYYHWSRYPLWYYLNNYVPSYQHSNFYFTKYTPSQGDTYLDQTCDAAKAAGIVVWSIGFETGEHGSDVMEQCASSPAHFFEVEGSEIVDAFQSIARQINQLRLIQ</sequence>
<dbReference type="Gene3D" id="3.40.50.410">
    <property type="entry name" value="von Willebrand factor, type A domain"/>
    <property type="match status" value="1"/>
</dbReference>
<dbReference type="PATRIC" id="fig|1317121.7.peg.4073"/>
<name>A0A0L1JLU0_9RHOB</name>
<keyword evidence="1" id="KW-0472">Membrane</keyword>
<dbReference type="InterPro" id="IPR036465">
    <property type="entry name" value="vWFA_dom_sf"/>
</dbReference>
<keyword evidence="1" id="KW-0812">Transmembrane</keyword>
<dbReference type="SUPFAM" id="SSF53300">
    <property type="entry name" value="vWA-like"/>
    <property type="match status" value="1"/>
</dbReference>
<dbReference type="AlphaFoldDB" id="A0A0L1JLU0"/>
<dbReference type="Proteomes" id="UP000036938">
    <property type="component" value="Unassembled WGS sequence"/>
</dbReference>
<gene>
    <name evidence="3" type="ORF">ATO11_16710</name>
</gene>
<evidence type="ECO:0000313" key="4">
    <source>
        <dbReference type="Proteomes" id="UP000036938"/>
    </source>
</evidence>
<feature type="transmembrane region" description="Helical" evidence="1">
    <location>
        <begin position="24"/>
        <end position="48"/>
    </location>
</feature>
<reference evidence="3 4" key="1">
    <citation type="journal article" date="2015" name="Int. J. Syst. Evol. Microbiol.">
        <title>Aestuariivita atlantica sp. nov., isolated from deep sea sediment of the Atlantic Ocean.</title>
        <authorList>
            <person name="Li G."/>
            <person name="Lai Q."/>
            <person name="Du Y."/>
            <person name="Liu X."/>
            <person name="Sun F."/>
            <person name="Shao Z."/>
        </authorList>
    </citation>
    <scope>NUCLEOTIDE SEQUENCE [LARGE SCALE GENOMIC DNA]</scope>
    <source>
        <strain evidence="3 4">22II-S11-z3</strain>
    </source>
</reference>
<dbReference type="STRING" id="1317121.ATO11_16710"/>
<accession>A0A0L1JLU0</accession>
<protein>
    <recommendedName>
        <fullName evidence="2">Putative Flp pilus-assembly TadG-like N-terminal domain-containing protein</fullName>
    </recommendedName>
</protein>
<evidence type="ECO:0000259" key="2">
    <source>
        <dbReference type="Pfam" id="PF13400"/>
    </source>
</evidence>
<dbReference type="InterPro" id="IPR028087">
    <property type="entry name" value="Tad_N"/>
</dbReference>
<evidence type="ECO:0000313" key="3">
    <source>
        <dbReference type="EMBL" id="KNG92720.1"/>
    </source>
</evidence>
<proteinExistence type="predicted"/>
<keyword evidence="4" id="KW-1185">Reference proteome</keyword>
<dbReference type="Pfam" id="PF13400">
    <property type="entry name" value="Tad"/>
    <property type="match status" value="1"/>
</dbReference>
<keyword evidence="1" id="KW-1133">Transmembrane helix</keyword>
<organism evidence="3 4">
    <name type="scientific">Pseudaestuariivita atlantica</name>
    <dbReference type="NCBI Taxonomy" id="1317121"/>
    <lineage>
        <taxon>Bacteria</taxon>
        <taxon>Pseudomonadati</taxon>
        <taxon>Pseudomonadota</taxon>
        <taxon>Alphaproteobacteria</taxon>
        <taxon>Rhodobacterales</taxon>
        <taxon>Paracoccaceae</taxon>
        <taxon>Pseudaestuariivita</taxon>
    </lineage>
</organism>